<dbReference type="Pfam" id="PF14261">
    <property type="entry name" value="DUF4351"/>
    <property type="match status" value="1"/>
</dbReference>
<dbReference type="PANTHER" id="PTHR35586">
    <property type="entry name" value="SLL1691 PROTEIN"/>
    <property type="match status" value="1"/>
</dbReference>
<accession>A0A8S9TFP3</accession>
<proteinExistence type="predicted"/>
<dbReference type="EMBL" id="JHEG04000001">
    <property type="protein sequence ID" value="KAF3891330.1"/>
    <property type="molecule type" value="Genomic_DNA"/>
</dbReference>
<protein>
    <submittedName>
        <fullName evidence="2">DUF4351 domain-containing protein</fullName>
    </submittedName>
</protein>
<comment type="caution">
    <text evidence="2">The sequence shown here is derived from an EMBL/GenBank/DDBJ whole genome shotgun (WGS) entry which is preliminary data.</text>
</comment>
<feature type="domain" description="DUF4351" evidence="1">
    <location>
        <begin position="14"/>
        <end position="70"/>
    </location>
</feature>
<dbReference type="AlphaFoldDB" id="A0A8S9TFP3"/>
<sequence>MRESVIYQDIAAKERKQEAILLIMRQLNRRFSQLDSLLVEQVQGLSIKQLEDLAEAFVDFSEVGDLVIWLNQQHRE</sequence>
<evidence type="ECO:0000313" key="2">
    <source>
        <dbReference type="EMBL" id="KAF3891330.1"/>
    </source>
</evidence>
<dbReference type="Proteomes" id="UP000029738">
    <property type="component" value="Unassembled WGS sequence"/>
</dbReference>
<dbReference type="OrthoDB" id="444889at2"/>
<organism evidence="2 3">
    <name type="scientific">Tolypothrix bouteillei VB521301</name>
    <dbReference type="NCBI Taxonomy" id="1479485"/>
    <lineage>
        <taxon>Bacteria</taxon>
        <taxon>Bacillati</taxon>
        <taxon>Cyanobacteriota</taxon>
        <taxon>Cyanophyceae</taxon>
        <taxon>Nostocales</taxon>
        <taxon>Tolypothrichaceae</taxon>
        <taxon>Tolypothrix</taxon>
    </lineage>
</organism>
<gene>
    <name evidence="2" type="ORF">DA73_0400036755</name>
</gene>
<dbReference type="PANTHER" id="PTHR35586:SF1">
    <property type="entry name" value="SLL1691 PROTEIN"/>
    <property type="match status" value="1"/>
</dbReference>
<keyword evidence="3" id="KW-1185">Reference proteome</keyword>
<evidence type="ECO:0000259" key="1">
    <source>
        <dbReference type="Pfam" id="PF14261"/>
    </source>
</evidence>
<dbReference type="InterPro" id="IPR025587">
    <property type="entry name" value="DUF4351"/>
</dbReference>
<reference evidence="2" key="2">
    <citation type="submission" date="2019-11" db="EMBL/GenBank/DDBJ databases">
        <title>Improved Assembly of Tolypothrix boutellei genome.</title>
        <authorList>
            <person name="Sarangi A.N."/>
            <person name="Mukherjee M."/>
            <person name="Ghosh S."/>
            <person name="Singh D."/>
            <person name="Das A."/>
            <person name="Kant S."/>
            <person name="Prusty A."/>
            <person name="Tripathy S."/>
        </authorList>
    </citation>
    <scope>NUCLEOTIDE SEQUENCE</scope>
    <source>
        <strain evidence="2">VB521301</strain>
    </source>
</reference>
<name>A0A8S9TFP3_9CYAN</name>
<evidence type="ECO:0000313" key="3">
    <source>
        <dbReference type="Proteomes" id="UP000029738"/>
    </source>
</evidence>
<reference evidence="2" key="1">
    <citation type="journal article" date="2015" name="Genome Announc.">
        <title>Draft Genome Sequence of Tolypothrix boutellei Strain VB521301.</title>
        <authorList>
            <person name="Chandrababunaidu M.M."/>
            <person name="Singh D."/>
            <person name="Sen D."/>
            <person name="Bhan S."/>
            <person name="Das S."/>
            <person name="Gupta A."/>
            <person name="Adhikary S.P."/>
            <person name="Tripathy S."/>
        </authorList>
    </citation>
    <scope>NUCLEOTIDE SEQUENCE</scope>
    <source>
        <strain evidence="2">VB521301</strain>
    </source>
</reference>